<dbReference type="EMBL" id="LCPC01000017">
    <property type="protein sequence ID" value="KKU89077.1"/>
    <property type="molecule type" value="Genomic_DNA"/>
</dbReference>
<feature type="region of interest" description="Disordered" evidence="1">
    <location>
        <begin position="1"/>
        <end position="21"/>
    </location>
</feature>
<sequence>MPIDSGFDSLQPQTPRSPDPQHNLDCASLQHAVPQALADIENMYIRALDDAFHNDKARCDISSMILAEFLQEKFGISFLTRANRTQLLAGPQEQQAYVEFISGYHDTDGTPEIHNWLELQVGDRRYYIDAVFSSLWGDESDRLIVEEMAGRAQHREKYQLHPVAAVSFDPVSEGEDSTAIEQFLSQPLPLWAAFETGGTTLRDGYYNGFVAAIQSGRDTPSETRLKSKTGHGASAVLQTILPREGHGPDYILYENKPVHAIESVGEEKGTIVRWIENHVLYVRSKTGALRVYERTVPEGRDMTIEEVERFYKIIANSPDPKVQEIRLSLPLLDILRDTQGVSLSSHGDFISYDVGWAQDQGERFLLRANGRVEKLTGGVRHAALSTATPEEEIAFFGKIKLVVPYNQAIGDFYAQAMKKREKEK</sequence>
<accession>A0A0G1U4R6</accession>
<evidence type="ECO:0000313" key="2">
    <source>
        <dbReference type="EMBL" id="KKU89077.1"/>
    </source>
</evidence>
<reference evidence="2 3" key="1">
    <citation type="journal article" date="2015" name="Nature">
        <title>rRNA introns, odd ribosomes, and small enigmatic genomes across a large radiation of phyla.</title>
        <authorList>
            <person name="Brown C.T."/>
            <person name="Hug L.A."/>
            <person name="Thomas B.C."/>
            <person name="Sharon I."/>
            <person name="Castelle C.J."/>
            <person name="Singh A."/>
            <person name="Wilkins M.J."/>
            <person name="Williams K.H."/>
            <person name="Banfield J.F."/>
        </authorList>
    </citation>
    <scope>NUCLEOTIDE SEQUENCE [LARGE SCALE GENOMIC DNA]</scope>
</reference>
<proteinExistence type="predicted"/>
<protein>
    <submittedName>
        <fullName evidence="2">Uncharacterized protein</fullName>
    </submittedName>
</protein>
<evidence type="ECO:0000256" key="1">
    <source>
        <dbReference type="SAM" id="MobiDB-lite"/>
    </source>
</evidence>
<dbReference type="AlphaFoldDB" id="A0A0G1U4R6"/>
<dbReference type="Proteomes" id="UP000034403">
    <property type="component" value="Unassembled WGS sequence"/>
</dbReference>
<evidence type="ECO:0000313" key="3">
    <source>
        <dbReference type="Proteomes" id="UP000034403"/>
    </source>
</evidence>
<comment type="caution">
    <text evidence="2">The sequence shown here is derived from an EMBL/GenBank/DDBJ whole genome shotgun (WGS) entry which is preliminary data.</text>
</comment>
<gene>
    <name evidence="2" type="ORF">UY20_C0017G0005</name>
</gene>
<organism evidence="2 3">
    <name type="scientific">Candidatus Yanofskybacteria bacterium GW2011_GWA1_48_10</name>
    <dbReference type="NCBI Taxonomy" id="1619022"/>
    <lineage>
        <taxon>Bacteria</taxon>
        <taxon>Candidatus Yanofskyibacteriota</taxon>
    </lineage>
</organism>
<name>A0A0G1U4R6_9BACT</name>